<keyword evidence="1" id="KW-0472">Membrane</keyword>
<accession>A0A1B0BTB8</accession>
<dbReference type="AlphaFoldDB" id="A0A1B0BTB8"/>
<feature type="transmembrane region" description="Helical" evidence="1">
    <location>
        <begin position="9"/>
        <end position="28"/>
    </location>
</feature>
<dbReference type="EMBL" id="JXJN01020070">
    <property type="status" value="NOT_ANNOTATED_CDS"/>
    <property type="molecule type" value="Genomic_DNA"/>
</dbReference>
<evidence type="ECO:0000256" key="1">
    <source>
        <dbReference type="SAM" id="Phobius"/>
    </source>
</evidence>
<keyword evidence="3" id="KW-1185">Reference proteome</keyword>
<sequence>MEPSGLSGVIRLSMVQIMMLMFGCYAELKPPVKWRYGYGDYDEQKTMNVAECWRQVAFWPYTALAACRTEVFQAAAKYFLEGTAIFCLFHGYWLMLVLRGVAFSYRKQLIDSCGTYSSLMIFFQFTQVAADTLLNVT</sequence>
<dbReference type="EMBL" id="JXJN01020071">
    <property type="status" value="NOT_ANNOTATED_CDS"/>
    <property type="molecule type" value="Genomic_DNA"/>
</dbReference>
<evidence type="ECO:0000313" key="2">
    <source>
        <dbReference type="EnsemblMetazoa" id="GPPI039860-PA"/>
    </source>
</evidence>
<keyword evidence="1" id="KW-1133">Transmembrane helix</keyword>
<organism evidence="2 3">
    <name type="scientific">Glossina palpalis gambiensis</name>
    <dbReference type="NCBI Taxonomy" id="67801"/>
    <lineage>
        <taxon>Eukaryota</taxon>
        <taxon>Metazoa</taxon>
        <taxon>Ecdysozoa</taxon>
        <taxon>Arthropoda</taxon>
        <taxon>Hexapoda</taxon>
        <taxon>Insecta</taxon>
        <taxon>Pterygota</taxon>
        <taxon>Neoptera</taxon>
        <taxon>Endopterygota</taxon>
        <taxon>Diptera</taxon>
        <taxon>Brachycera</taxon>
        <taxon>Muscomorpha</taxon>
        <taxon>Hippoboscoidea</taxon>
        <taxon>Glossinidae</taxon>
        <taxon>Glossina</taxon>
    </lineage>
</organism>
<protein>
    <submittedName>
        <fullName evidence="2">Uncharacterized protein</fullName>
    </submittedName>
</protein>
<reference evidence="2" key="2">
    <citation type="submission" date="2020-05" db="UniProtKB">
        <authorList>
            <consortium name="EnsemblMetazoa"/>
        </authorList>
    </citation>
    <scope>IDENTIFICATION</scope>
    <source>
        <strain evidence="2">IAEA</strain>
    </source>
</reference>
<proteinExistence type="predicted"/>
<reference evidence="3" key="1">
    <citation type="submission" date="2015-01" db="EMBL/GenBank/DDBJ databases">
        <authorList>
            <person name="Aksoy S."/>
            <person name="Warren W."/>
            <person name="Wilson R.K."/>
        </authorList>
    </citation>
    <scope>NUCLEOTIDE SEQUENCE [LARGE SCALE GENOMIC DNA]</scope>
    <source>
        <strain evidence="3">IAEA</strain>
    </source>
</reference>
<evidence type="ECO:0000313" key="3">
    <source>
        <dbReference type="Proteomes" id="UP000092460"/>
    </source>
</evidence>
<name>A0A1B0BTB8_9MUSC</name>
<keyword evidence="1" id="KW-0812">Transmembrane</keyword>
<feature type="transmembrane region" description="Helical" evidence="1">
    <location>
        <begin position="78"/>
        <end position="98"/>
    </location>
</feature>
<dbReference type="VEuPathDB" id="VectorBase:GPPI039860"/>
<dbReference type="EnsemblMetazoa" id="GPPI039860-RA">
    <property type="protein sequence ID" value="GPPI039860-PA"/>
    <property type="gene ID" value="GPPI039860"/>
</dbReference>
<dbReference type="Proteomes" id="UP000092460">
    <property type="component" value="Unassembled WGS sequence"/>
</dbReference>